<sequence length="396" mass="43672">MSSSAAAAAAAMNTKDYATAISNLTAALKTNTSNPSPIWLIQRSTAYQRSQQYELSLIDANNAVVAARSRGRRDLIGTAQFRRGVALNSLQHYGDARLCFTWALKMNDKEKGVTIYMAKNTSDYEKAEAEDSGSKSVWTSVKEYPERIEDVNETAKVSEPTRTAETKDRGKEVVGSTSKPAVLAPTILKEKIRTEWYQNPTTVTISIMAKGVPNEKAEVFIKQNSLEVSFPTTDTDTYDYTLSPLLHKIDTSNSSFRITPHKIEITLAKSVAGTKWATLEGNDIVKQPEAEVKSSTVVPPAAVFRENDKPPAYPTSSRRGPKNWDTVTNDADLDEGGDEMNSFFQRLYKDADPDTKRAMMKSYQESNGTALSTNWADVGKKTVETSPPEGVEAKPW</sequence>
<keyword evidence="6" id="KW-1185">Reference proteome</keyword>
<dbReference type="InterPro" id="IPR011990">
    <property type="entry name" value="TPR-like_helical_dom_sf"/>
</dbReference>
<protein>
    <submittedName>
        <fullName evidence="5">SGS domain-containing protein</fullName>
    </submittedName>
</protein>
<dbReference type="SUPFAM" id="SSF48452">
    <property type="entry name" value="TPR-like"/>
    <property type="match status" value="1"/>
</dbReference>
<dbReference type="AlphaFoldDB" id="A0A9P7YY86"/>
<dbReference type="OrthoDB" id="1898560at2759"/>
<feature type="compositionally biased region" description="Polar residues" evidence="2">
    <location>
        <begin position="363"/>
        <end position="375"/>
    </location>
</feature>
<evidence type="ECO:0000313" key="5">
    <source>
        <dbReference type="EMBL" id="KAG9241445.1"/>
    </source>
</evidence>
<dbReference type="PROSITE" id="PS51203">
    <property type="entry name" value="CS"/>
    <property type="match status" value="1"/>
</dbReference>
<feature type="region of interest" description="Disordered" evidence="2">
    <location>
        <begin position="305"/>
        <end position="336"/>
    </location>
</feature>
<feature type="domain" description="SGS" evidence="3">
    <location>
        <begin position="312"/>
        <end position="396"/>
    </location>
</feature>
<dbReference type="InterPro" id="IPR008978">
    <property type="entry name" value="HSP20-like_chaperone"/>
</dbReference>
<feature type="region of interest" description="Disordered" evidence="2">
    <location>
        <begin position="153"/>
        <end position="176"/>
    </location>
</feature>
<evidence type="ECO:0000259" key="3">
    <source>
        <dbReference type="PROSITE" id="PS51048"/>
    </source>
</evidence>
<feature type="region of interest" description="Disordered" evidence="2">
    <location>
        <begin position="359"/>
        <end position="396"/>
    </location>
</feature>
<evidence type="ECO:0000259" key="4">
    <source>
        <dbReference type="PROSITE" id="PS51203"/>
    </source>
</evidence>
<evidence type="ECO:0000256" key="2">
    <source>
        <dbReference type="SAM" id="MobiDB-lite"/>
    </source>
</evidence>
<dbReference type="GO" id="GO:0051087">
    <property type="term" value="F:protein-folding chaperone binding"/>
    <property type="evidence" value="ECO:0007669"/>
    <property type="project" value="InterPro"/>
</dbReference>
<dbReference type="SUPFAM" id="SSF49764">
    <property type="entry name" value="HSP20-like chaperones"/>
    <property type="match status" value="1"/>
</dbReference>
<dbReference type="InterPro" id="IPR044563">
    <property type="entry name" value="Sgt1-like"/>
</dbReference>
<evidence type="ECO:0000313" key="6">
    <source>
        <dbReference type="Proteomes" id="UP000887226"/>
    </source>
</evidence>
<dbReference type="InterPro" id="IPR007699">
    <property type="entry name" value="SGS_dom"/>
</dbReference>
<dbReference type="Pfam" id="PF04969">
    <property type="entry name" value="CS"/>
    <property type="match status" value="1"/>
</dbReference>
<gene>
    <name evidence="5" type="ORF">BJ878DRAFT_520700</name>
</gene>
<dbReference type="CDD" id="cd06466">
    <property type="entry name" value="p23_CS_SGT1_like"/>
    <property type="match status" value="1"/>
</dbReference>
<comment type="similarity">
    <text evidence="1">Belongs to the SGT1 family.</text>
</comment>
<dbReference type="EMBL" id="MU254211">
    <property type="protein sequence ID" value="KAG9241445.1"/>
    <property type="molecule type" value="Genomic_DNA"/>
</dbReference>
<accession>A0A9P7YY86</accession>
<reference evidence="5" key="1">
    <citation type="journal article" date="2021" name="IMA Fungus">
        <title>Genomic characterization of three marine fungi, including Emericellopsis atlantica sp. nov. with signatures of a generalist lifestyle and marine biomass degradation.</title>
        <authorList>
            <person name="Hagestad O.C."/>
            <person name="Hou L."/>
            <person name="Andersen J.H."/>
            <person name="Hansen E.H."/>
            <person name="Altermark B."/>
            <person name="Li C."/>
            <person name="Kuhnert E."/>
            <person name="Cox R.J."/>
            <person name="Crous P.W."/>
            <person name="Spatafora J.W."/>
            <person name="Lail K."/>
            <person name="Amirebrahimi M."/>
            <person name="Lipzen A."/>
            <person name="Pangilinan J."/>
            <person name="Andreopoulos W."/>
            <person name="Hayes R.D."/>
            <person name="Ng V."/>
            <person name="Grigoriev I.V."/>
            <person name="Jackson S.A."/>
            <person name="Sutton T.D.S."/>
            <person name="Dobson A.D.W."/>
            <person name="Rama T."/>
        </authorList>
    </citation>
    <scope>NUCLEOTIDE SEQUENCE</scope>
    <source>
        <strain evidence="5">TRa3180A</strain>
    </source>
</reference>
<dbReference type="Gene3D" id="2.60.40.790">
    <property type="match status" value="1"/>
</dbReference>
<comment type="caution">
    <text evidence="5">The sequence shown here is derived from an EMBL/GenBank/DDBJ whole genome shotgun (WGS) entry which is preliminary data.</text>
</comment>
<organism evidence="5 6">
    <name type="scientific">Calycina marina</name>
    <dbReference type="NCBI Taxonomy" id="1763456"/>
    <lineage>
        <taxon>Eukaryota</taxon>
        <taxon>Fungi</taxon>
        <taxon>Dikarya</taxon>
        <taxon>Ascomycota</taxon>
        <taxon>Pezizomycotina</taxon>
        <taxon>Leotiomycetes</taxon>
        <taxon>Helotiales</taxon>
        <taxon>Pezizellaceae</taxon>
        <taxon>Calycina</taxon>
    </lineage>
</organism>
<dbReference type="PANTHER" id="PTHR45862">
    <property type="entry name" value="PROTEIN SGT1 HOMOLOG"/>
    <property type="match status" value="1"/>
</dbReference>
<feature type="domain" description="CS" evidence="4">
    <location>
        <begin position="189"/>
        <end position="280"/>
    </location>
</feature>
<dbReference type="Gene3D" id="1.25.40.10">
    <property type="entry name" value="Tetratricopeptide repeat domain"/>
    <property type="match status" value="1"/>
</dbReference>
<dbReference type="PROSITE" id="PS51048">
    <property type="entry name" value="SGS"/>
    <property type="match status" value="1"/>
</dbReference>
<name>A0A9P7YY86_9HELO</name>
<feature type="compositionally biased region" description="Basic and acidic residues" evidence="2">
    <location>
        <begin position="162"/>
        <end position="172"/>
    </location>
</feature>
<evidence type="ECO:0000256" key="1">
    <source>
        <dbReference type="ARBA" id="ARBA00008509"/>
    </source>
</evidence>
<proteinExistence type="inferred from homology"/>
<dbReference type="Pfam" id="PF05002">
    <property type="entry name" value="SGS"/>
    <property type="match status" value="1"/>
</dbReference>
<dbReference type="InterPro" id="IPR007052">
    <property type="entry name" value="CS_dom"/>
</dbReference>
<dbReference type="Proteomes" id="UP000887226">
    <property type="component" value="Unassembled WGS sequence"/>
</dbReference>